<evidence type="ECO:0000313" key="2">
    <source>
        <dbReference type="EMBL" id="QSS61767.1"/>
    </source>
</evidence>
<reference evidence="2" key="1">
    <citation type="submission" date="2021-01" db="EMBL/GenBank/DDBJ databases">
        <title>Chromosome-level genome assembly of a human fungal pathogen reveals clustering of transcriptionally co-regulated genes.</title>
        <authorList>
            <person name="Voorhies M."/>
            <person name="Cohen S."/>
            <person name="Shea T.P."/>
            <person name="Petrus S."/>
            <person name="Munoz J.F."/>
            <person name="Poplawski S."/>
            <person name="Goldman W.E."/>
            <person name="Michael T."/>
            <person name="Cuomo C.A."/>
            <person name="Sil A."/>
            <person name="Beyhan S."/>
        </authorList>
    </citation>
    <scope>NUCLEOTIDE SEQUENCE</scope>
    <source>
        <strain evidence="2">WU24</strain>
    </source>
</reference>
<protein>
    <submittedName>
        <fullName evidence="2">No significant blast hit, conidia-enriched transcript</fullName>
    </submittedName>
</protein>
<evidence type="ECO:0000256" key="1">
    <source>
        <dbReference type="SAM" id="Phobius"/>
    </source>
</evidence>
<keyword evidence="1" id="KW-1133">Transmembrane helix</keyword>
<evidence type="ECO:0000313" key="3">
    <source>
        <dbReference type="Proteomes" id="UP000663671"/>
    </source>
</evidence>
<sequence>MAAANDVVRPSPHEVYLTMLNLLVYGALAIIILAAWVSGSLDPYQKRLQEAALALMGETKASYGLKKSLTGKKLVEEENLSKIQNRLGKDLGGLFAAGGPGSGLGTSVGKSL</sequence>
<name>A0A8A1MC95_AJECA</name>
<dbReference type="VEuPathDB" id="FungiDB:I7I51_03944"/>
<gene>
    <name evidence="2" type="ORF">I7I51_03944</name>
</gene>
<proteinExistence type="predicted"/>
<dbReference type="OrthoDB" id="3001700at2759"/>
<keyword evidence="1" id="KW-0812">Transmembrane</keyword>
<feature type="transmembrane region" description="Helical" evidence="1">
    <location>
        <begin position="15"/>
        <end position="37"/>
    </location>
</feature>
<dbReference type="EMBL" id="CP069111">
    <property type="protein sequence ID" value="QSS61767.1"/>
    <property type="molecule type" value="Genomic_DNA"/>
</dbReference>
<accession>A0A8A1MC95</accession>
<dbReference type="Proteomes" id="UP000663671">
    <property type="component" value="Chromosome 5"/>
</dbReference>
<keyword evidence="1" id="KW-0472">Membrane</keyword>
<organism evidence="2 3">
    <name type="scientific">Ajellomyces capsulatus</name>
    <name type="common">Darling's disease fungus</name>
    <name type="synonym">Histoplasma capsulatum</name>
    <dbReference type="NCBI Taxonomy" id="5037"/>
    <lineage>
        <taxon>Eukaryota</taxon>
        <taxon>Fungi</taxon>
        <taxon>Dikarya</taxon>
        <taxon>Ascomycota</taxon>
        <taxon>Pezizomycotina</taxon>
        <taxon>Eurotiomycetes</taxon>
        <taxon>Eurotiomycetidae</taxon>
        <taxon>Onygenales</taxon>
        <taxon>Ajellomycetaceae</taxon>
        <taxon>Histoplasma</taxon>
    </lineage>
</organism>
<dbReference type="AlphaFoldDB" id="A0A8A1MC95"/>